<keyword evidence="3" id="KW-1185">Reference proteome</keyword>
<keyword evidence="1" id="KW-0812">Transmembrane</keyword>
<dbReference type="Proteomes" id="UP000299102">
    <property type="component" value="Unassembled WGS sequence"/>
</dbReference>
<protein>
    <submittedName>
        <fullName evidence="2">Uncharacterized protein</fullName>
    </submittedName>
</protein>
<comment type="caution">
    <text evidence="2">The sequence shown here is derived from an EMBL/GenBank/DDBJ whole genome shotgun (WGS) entry which is preliminary data.</text>
</comment>
<evidence type="ECO:0000313" key="2">
    <source>
        <dbReference type="EMBL" id="GBP65970.1"/>
    </source>
</evidence>
<reference evidence="2 3" key="1">
    <citation type="journal article" date="2019" name="Commun. Biol.">
        <title>The bagworm genome reveals a unique fibroin gene that provides high tensile strength.</title>
        <authorList>
            <person name="Kono N."/>
            <person name="Nakamura H."/>
            <person name="Ohtoshi R."/>
            <person name="Tomita M."/>
            <person name="Numata K."/>
            <person name="Arakawa K."/>
        </authorList>
    </citation>
    <scope>NUCLEOTIDE SEQUENCE [LARGE SCALE GENOMIC DNA]</scope>
</reference>
<gene>
    <name evidence="2" type="ORF">EVAR_45891_1</name>
</gene>
<keyword evidence="1" id="KW-0472">Membrane</keyword>
<dbReference type="AlphaFoldDB" id="A0A4C1XS22"/>
<keyword evidence="1" id="KW-1133">Transmembrane helix</keyword>
<sequence length="129" mass="14120">MVPHSEFRAYSTRNNVYLQPKLGPLRVRPNPASATAAADDPRNSDSFVLKPAGGGLISARLSAFSSILVYYGGSAFVFARRGCRSFRGRPYYSHPIPFVPVHPRPARICLPSVGARGSSRSHLAHSRRQ</sequence>
<evidence type="ECO:0000256" key="1">
    <source>
        <dbReference type="SAM" id="Phobius"/>
    </source>
</evidence>
<name>A0A4C1XS22_EUMVA</name>
<feature type="transmembrane region" description="Helical" evidence="1">
    <location>
        <begin position="57"/>
        <end position="79"/>
    </location>
</feature>
<accession>A0A4C1XS22</accession>
<organism evidence="2 3">
    <name type="scientific">Eumeta variegata</name>
    <name type="common">Bagworm moth</name>
    <name type="synonym">Eumeta japonica</name>
    <dbReference type="NCBI Taxonomy" id="151549"/>
    <lineage>
        <taxon>Eukaryota</taxon>
        <taxon>Metazoa</taxon>
        <taxon>Ecdysozoa</taxon>
        <taxon>Arthropoda</taxon>
        <taxon>Hexapoda</taxon>
        <taxon>Insecta</taxon>
        <taxon>Pterygota</taxon>
        <taxon>Neoptera</taxon>
        <taxon>Endopterygota</taxon>
        <taxon>Lepidoptera</taxon>
        <taxon>Glossata</taxon>
        <taxon>Ditrysia</taxon>
        <taxon>Tineoidea</taxon>
        <taxon>Psychidae</taxon>
        <taxon>Oiketicinae</taxon>
        <taxon>Eumeta</taxon>
    </lineage>
</organism>
<dbReference type="EMBL" id="BGZK01000944">
    <property type="protein sequence ID" value="GBP65970.1"/>
    <property type="molecule type" value="Genomic_DNA"/>
</dbReference>
<proteinExistence type="predicted"/>
<evidence type="ECO:0000313" key="3">
    <source>
        <dbReference type="Proteomes" id="UP000299102"/>
    </source>
</evidence>